<evidence type="ECO:0000313" key="11">
    <source>
        <dbReference type="Proteomes" id="UP000663829"/>
    </source>
</evidence>
<organism evidence="7 11">
    <name type="scientific">Didymodactylos carnosus</name>
    <dbReference type="NCBI Taxonomy" id="1234261"/>
    <lineage>
        <taxon>Eukaryota</taxon>
        <taxon>Metazoa</taxon>
        <taxon>Spiralia</taxon>
        <taxon>Gnathifera</taxon>
        <taxon>Rotifera</taxon>
        <taxon>Eurotatoria</taxon>
        <taxon>Bdelloidea</taxon>
        <taxon>Philodinida</taxon>
        <taxon>Philodinidae</taxon>
        <taxon>Didymodactylos</taxon>
    </lineage>
</organism>
<keyword evidence="11" id="KW-1185">Reference proteome</keyword>
<evidence type="ECO:0000256" key="4">
    <source>
        <dbReference type="ARBA" id="ARBA00022695"/>
    </source>
</evidence>
<dbReference type="Proteomes" id="UP000663829">
    <property type="component" value="Unassembled WGS sequence"/>
</dbReference>
<dbReference type="EMBL" id="CAJOBC010006159">
    <property type="protein sequence ID" value="CAF3889159.1"/>
    <property type="molecule type" value="Genomic_DNA"/>
</dbReference>
<dbReference type="Pfam" id="PF01129">
    <property type="entry name" value="ART"/>
    <property type="match status" value="1"/>
</dbReference>
<evidence type="ECO:0000313" key="8">
    <source>
        <dbReference type="EMBL" id="CAF1167860.1"/>
    </source>
</evidence>
<keyword evidence="6" id="KW-0520">NAD</keyword>
<dbReference type="AlphaFoldDB" id="A0A814QYV1"/>
<evidence type="ECO:0000256" key="3">
    <source>
        <dbReference type="ARBA" id="ARBA00022679"/>
    </source>
</evidence>
<dbReference type="EC" id="2.4.2.31" evidence="6"/>
<dbReference type="GO" id="GO:0106274">
    <property type="term" value="F:NAD+-protein-arginine ADP-ribosyltransferase activity"/>
    <property type="evidence" value="ECO:0007669"/>
    <property type="project" value="UniProtKB-EC"/>
</dbReference>
<dbReference type="Proteomes" id="UP000682733">
    <property type="component" value="Unassembled WGS sequence"/>
</dbReference>
<reference evidence="7" key="1">
    <citation type="submission" date="2021-02" db="EMBL/GenBank/DDBJ databases">
        <authorList>
            <person name="Nowell W R."/>
        </authorList>
    </citation>
    <scope>NUCLEOTIDE SEQUENCE</scope>
</reference>
<dbReference type="SUPFAM" id="SSF56399">
    <property type="entry name" value="ADP-ribosylation"/>
    <property type="match status" value="1"/>
</dbReference>
<evidence type="ECO:0000313" key="7">
    <source>
        <dbReference type="EMBL" id="CAF1125632.1"/>
    </source>
</evidence>
<gene>
    <name evidence="7" type="ORF">GPM918_LOCUS19919</name>
    <name evidence="8" type="ORF">OVA965_LOCUS22418</name>
    <name evidence="9" type="ORF">SRO942_LOCUS19916</name>
    <name evidence="10" type="ORF">TMI583_LOCUS23132</name>
</gene>
<keyword evidence="2 6" id="KW-0328">Glycosyltransferase</keyword>
<keyword evidence="6" id="KW-0521">NADP</keyword>
<dbReference type="PROSITE" id="PS51996">
    <property type="entry name" value="TR_MART"/>
    <property type="match status" value="1"/>
</dbReference>
<dbReference type="EMBL" id="CAJNOK010012645">
    <property type="protein sequence ID" value="CAF1167860.1"/>
    <property type="molecule type" value="Genomic_DNA"/>
</dbReference>
<evidence type="ECO:0000256" key="5">
    <source>
        <dbReference type="ARBA" id="ARBA00047597"/>
    </source>
</evidence>
<evidence type="ECO:0000313" key="9">
    <source>
        <dbReference type="EMBL" id="CAF3889159.1"/>
    </source>
</evidence>
<comment type="catalytic activity">
    <reaction evidence="5 6">
        <text>L-arginyl-[protein] + NAD(+) = N(omega)-(ADP-D-ribosyl)-L-arginyl-[protein] + nicotinamide + H(+)</text>
        <dbReference type="Rhea" id="RHEA:19149"/>
        <dbReference type="Rhea" id="RHEA-COMP:10532"/>
        <dbReference type="Rhea" id="RHEA-COMP:15087"/>
        <dbReference type="ChEBI" id="CHEBI:15378"/>
        <dbReference type="ChEBI" id="CHEBI:17154"/>
        <dbReference type="ChEBI" id="CHEBI:29965"/>
        <dbReference type="ChEBI" id="CHEBI:57540"/>
        <dbReference type="ChEBI" id="CHEBI:142554"/>
        <dbReference type="EC" id="2.4.2.31"/>
    </reaction>
</comment>
<name>A0A814QYV1_9BILA</name>
<comment type="caution">
    <text evidence="7">The sequence shown here is derived from an EMBL/GenBank/DDBJ whole genome shotgun (WGS) entry which is preliminary data.</text>
</comment>
<dbReference type="GO" id="GO:0016779">
    <property type="term" value="F:nucleotidyltransferase activity"/>
    <property type="evidence" value="ECO:0007669"/>
    <property type="project" value="UniProtKB-KW"/>
</dbReference>
<keyword evidence="4" id="KW-0548">Nucleotidyltransferase</keyword>
<evidence type="ECO:0000256" key="6">
    <source>
        <dbReference type="RuleBase" id="RU361228"/>
    </source>
</evidence>
<accession>A0A814QYV1</accession>
<protein>
    <recommendedName>
        <fullName evidence="6">NAD(P)(+)--arginine ADP-ribosyltransferase</fullName>
        <ecNumber evidence="6">2.4.2.31</ecNumber>
    </recommendedName>
    <alternativeName>
        <fullName evidence="6">Mono(ADP-ribosyl)transferase</fullName>
    </alternativeName>
</protein>
<evidence type="ECO:0000256" key="2">
    <source>
        <dbReference type="ARBA" id="ARBA00022676"/>
    </source>
</evidence>
<keyword evidence="3 6" id="KW-0808">Transferase</keyword>
<dbReference type="InterPro" id="IPR000768">
    <property type="entry name" value="ART"/>
</dbReference>
<evidence type="ECO:0000256" key="1">
    <source>
        <dbReference type="ARBA" id="ARBA00009558"/>
    </source>
</evidence>
<evidence type="ECO:0000313" key="10">
    <source>
        <dbReference type="EMBL" id="CAF3979386.1"/>
    </source>
</evidence>
<proteinExistence type="inferred from homology"/>
<dbReference type="EMBL" id="CAJNOQ010006159">
    <property type="protein sequence ID" value="CAF1125632.1"/>
    <property type="molecule type" value="Genomic_DNA"/>
</dbReference>
<dbReference type="OrthoDB" id="423533at2759"/>
<dbReference type="EMBL" id="CAJOBA010034170">
    <property type="protein sequence ID" value="CAF3979386.1"/>
    <property type="molecule type" value="Genomic_DNA"/>
</dbReference>
<dbReference type="Gene3D" id="3.90.176.10">
    <property type="entry name" value="Toxin ADP-ribosyltransferase, Chain A, domain 1"/>
    <property type="match status" value="1"/>
</dbReference>
<dbReference type="Proteomes" id="UP000677228">
    <property type="component" value="Unassembled WGS sequence"/>
</dbReference>
<sequence length="302" mass="34629">MHNVSWLLSIVLDMETNLRFLDVADEPIQTLFPVEGYQELPLMPLEMAVEQILHLFKNLPAKVWAAKDRCKNPLNSLTQDESAAIHLYTVELHPTERSLYFQLNQILRSEDRRKLKPWFGYLKLFLTALFKLPSIKSTVWRGVKANLSHKYPKGSKCIWWGISSCTDSIGVLEQEQFLGQTGTRTLFSIECHSGKDIKSHSYYQTENEILLLPGTYLQVIDQLKAGSDGLFIIHMKEISPPHAFLEPPSTEYEGIPSVNSLYLHEKPETPEKGKNSSLFKIRDDRFDKLPVIYCIGNLSSLY</sequence>
<dbReference type="Proteomes" id="UP000681722">
    <property type="component" value="Unassembled WGS sequence"/>
</dbReference>
<comment type="similarity">
    <text evidence="1 6">Belongs to the Arg-specific ADP-ribosyltransferase family.</text>
</comment>